<evidence type="ECO:0000313" key="3">
    <source>
        <dbReference type="EMBL" id="TKR67741.1"/>
    </source>
</evidence>
<keyword evidence="2" id="KW-1133">Transmembrane helix</keyword>
<proteinExistence type="inferred from homology"/>
<dbReference type="STRING" id="34508.A0A4U5MEX9"/>
<keyword evidence="2" id="KW-0472">Membrane</keyword>
<evidence type="ECO:0000313" key="4">
    <source>
        <dbReference type="Proteomes" id="UP000298663"/>
    </source>
</evidence>
<feature type="transmembrane region" description="Helical" evidence="2">
    <location>
        <begin position="17"/>
        <end position="42"/>
    </location>
</feature>
<feature type="transmembrane region" description="Helical" evidence="2">
    <location>
        <begin position="251"/>
        <end position="273"/>
    </location>
</feature>
<name>A0A4U5MEX9_STECR</name>
<gene>
    <name evidence="3" type="ORF">L596_023843</name>
</gene>
<dbReference type="InterPro" id="IPR004151">
    <property type="entry name" value="7TM_GPCR_serpentine_rcpt_Sre"/>
</dbReference>
<organism evidence="3 4">
    <name type="scientific">Steinernema carpocapsae</name>
    <name type="common">Entomopathogenic nematode</name>
    <dbReference type="NCBI Taxonomy" id="34508"/>
    <lineage>
        <taxon>Eukaryota</taxon>
        <taxon>Metazoa</taxon>
        <taxon>Ecdysozoa</taxon>
        <taxon>Nematoda</taxon>
        <taxon>Chromadorea</taxon>
        <taxon>Rhabditida</taxon>
        <taxon>Tylenchina</taxon>
        <taxon>Panagrolaimomorpha</taxon>
        <taxon>Strongyloidoidea</taxon>
        <taxon>Steinernematidae</taxon>
        <taxon>Steinernema</taxon>
    </lineage>
</organism>
<reference evidence="3 4" key="2">
    <citation type="journal article" date="2019" name="G3 (Bethesda)">
        <title>Hybrid Assembly of the Genome of the Entomopathogenic Nematode Steinernema carpocapsae Identifies the X-Chromosome.</title>
        <authorList>
            <person name="Serra L."/>
            <person name="Macchietto M."/>
            <person name="Macias-Munoz A."/>
            <person name="McGill C.J."/>
            <person name="Rodriguez I.M."/>
            <person name="Rodriguez B."/>
            <person name="Murad R."/>
            <person name="Mortazavi A."/>
        </authorList>
    </citation>
    <scope>NUCLEOTIDE SEQUENCE [LARGE SCALE GENOMIC DNA]</scope>
    <source>
        <strain evidence="3 4">ALL</strain>
    </source>
</reference>
<feature type="transmembrane region" description="Helical" evidence="2">
    <location>
        <begin position="129"/>
        <end position="153"/>
    </location>
</feature>
<evidence type="ECO:0008006" key="5">
    <source>
        <dbReference type="Google" id="ProtNLM"/>
    </source>
</evidence>
<comment type="similarity">
    <text evidence="1">Belongs to the nematode receptor-like protein sre family.</text>
</comment>
<dbReference type="Pfam" id="PF03125">
    <property type="entry name" value="Sre"/>
    <property type="match status" value="1"/>
</dbReference>
<evidence type="ECO:0000256" key="1">
    <source>
        <dbReference type="ARBA" id="ARBA00006803"/>
    </source>
</evidence>
<feature type="transmembrane region" description="Helical" evidence="2">
    <location>
        <begin position="159"/>
        <end position="181"/>
    </location>
</feature>
<dbReference type="PANTHER" id="PTHR47518:SF9">
    <property type="entry name" value="SERPENTINE RECEPTOR, CLASS T"/>
    <property type="match status" value="1"/>
</dbReference>
<comment type="caution">
    <text evidence="3">The sequence shown here is derived from an EMBL/GenBank/DDBJ whole genome shotgun (WGS) entry which is preliminary data.</text>
</comment>
<dbReference type="OrthoDB" id="5842058at2759"/>
<feature type="transmembrane region" description="Helical" evidence="2">
    <location>
        <begin position="87"/>
        <end position="108"/>
    </location>
</feature>
<evidence type="ECO:0000256" key="2">
    <source>
        <dbReference type="SAM" id="Phobius"/>
    </source>
</evidence>
<dbReference type="SUPFAM" id="SSF81321">
    <property type="entry name" value="Family A G protein-coupled receptor-like"/>
    <property type="match status" value="1"/>
</dbReference>
<feature type="transmembrane region" description="Helical" evidence="2">
    <location>
        <begin position="54"/>
        <end position="75"/>
    </location>
</feature>
<dbReference type="EMBL" id="AZBU02000008">
    <property type="protein sequence ID" value="TKR67741.1"/>
    <property type="molecule type" value="Genomic_DNA"/>
</dbReference>
<dbReference type="GO" id="GO:0007606">
    <property type="term" value="P:sensory perception of chemical stimulus"/>
    <property type="evidence" value="ECO:0007669"/>
    <property type="project" value="InterPro"/>
</dbReference>
<keyword evidence="4" id="KW-1185">Reference proteome</keyword>
<feature type="transmembrane region" description="Helical" evidence="2">
    <location>
        <begin position="219"/>
        <end position="239"/>
    </location>
</feature>
<dbReference type="Proteomes" id="UP000298663">
    <property type="component" value="Unassembled WGS sequence"/>
</dbReference>
<reference evidence="3 4" key="1">
    <citation type="journal article" date="2015" name="Genome Biol.">
        <title>Comparative genomics of Steinernema reveals deeply conserved gene regulatory networks.</title>
        <authorList>
            <person name="Dillman A.R."/>
            <person name="Macchietto M."/>
            <person name="Porter C.F."/>
            <person name="Rogers A."/>
            <person name="Williams B."/>
            <person name="Antoshechkin I."/>
            <person name="Lee M.M."/>
            <person name="Goodwin Z."/>
            <person name="Lu X."/>
            <person name="Lewis E.E."/>
            <person name="Goodrich-Blair H."/>
            <person name="Stock S.P."/>
            <person name="Adams B.J."/>
            <person name="Sternberg P.W."/>
            <person name="Mortazavi A."/>
        </authorList>
    </citation>
    <scope>NUCLEOTIDE SEQUENCE [LARGE SCALE GENOMIC DNA]</scope>
    <source>
        <strain evidence="3 4">ALL</strain>
    </source>
</reference>
<dbReference type="Gene3D" id="1.20.1070.10">
    <property type="entry name" value="Rhodopsin 7-helix transmembrane proteins"/>
    <property type="match status" value="1"/>
</dbReference>
<protein>
    <recommendedName>
        <fullName evidence="5">G-protein coupled receptors family 1 profile domain-containing protein</fullName>
    </recommendedName>
</protein>
<dbReference type="PANTHER" id="PTHR47518">
    <property type="entry name" value="SERPENTINE RECEPTOR CLASS EPSILON-13-RELATED"/>
    <property type="match status" value="1"/>
</dbReference>
<keyword evidence="2" id="KW-0812">Transmembrane</keyword>
<accession>A0A4U5MEX9</accession>
<sequence length="375" mass="42837">MPVIIGILRMENSPMMVAFWATELLFHAAGFLVAALFLLNFFQYPLFHLNFRLLIANLTLCTVFTSICRFTMLVGKIGELFASNSFLGFWLQILRDVCMYAAGFHLTLLSIERATATIKSRVYEKSRGFVWVLLLIVLTWALSFVVIYCVQYSLVSPYIALGIIVVVDGVALAVMLVLFYVNHKMYHRVASEAKHSTHSLSQRYQFSENIFSSRLLKRLLLFLAGASVIAIISYFGFVFCGDQTTLGRVSGFVFDLTIASLTSLVPIIIIAGTPRLRHSTFDRMCRKPLFCGNPIYVPCSRYSPSRPVAHRWSRDPHRHQRKPIDHSGRNECLLRPAQVLLELNSRRYSFNHCQLIPSLQIYQLKVMSTRMWVSK</sequence>
<dbReference type="InterPro" id="IPR052854">
    <property type="entry name" value="Serpentine_rcpt_epsilon"/>
</dbReference>
<dbReference type="AlphaFoldDB" id="A0A4U5MEX9"/>
<dbReference type="GO" id="GO:0016020">
    <property type="term" value="C:membrane"/>
    <property type="evidence" value="ECO:0007669"/>
    <property type="project" value="InterPro"/>
</dbReference>